<dbReference type="GO" id="GO:0000492">
    <property type="term" value="P:box C/D snoRNP assembly"/>
    <property type="evidence" value="ECO:0007669"/>
    <property type="project" value="InterPro"/>
</dbReference>
<proteinExistence type="predicted"/>
<comment type="caution">
    <text evidence="2">The sequence shown here is derived from an EMBL/GenBank/DDBJ whole genome shotgun (WGS) entry which is preliminary data.</text>
</comment>
<dbReference type="Pfam" id="PF15370">
    <property type="entry name" value="NOPCHAP1"/>
    <property type="match status" value="1"/>
</dbReference>
<dbReference type="Proteomes" id="UP001066276">
    <property type="component" value="Chromosome 4_2"/>
</dbReference>
<name>A0AAV7SHL1_PLEWA</name>
<keyword evidence="3" id="KW-1185">Reference proteome</keyword>
<dbReference type="GO" id="GO:0062064">
    <property type="term" value="F:box C/D methylation guide snoRNP complex binding"/>
    <property type="evidence" value="ECO:0007669"/>
    <property type="project" value="TreeGrafter"/>
</dbReference>
<dbReference type="PANTHER" id="PTHR28674">
    <property type="entry name" value="SIMILAR TO DNA SEGMENT, CHR 10, WAYNE STATE UNIVERSITY 102,-EXPRESSED"/>
    <property type="match status" value="1"/>
</dbReference>
<dbReference type="AlphaFoldDB" id="A0AAV7SHL1"/>
<protein>
    <submittedName>
        <fullName evidence="2">Uncharacterized protein</fullName>
    </submittedName>
</protein>
<gene>
    <name evidence="2" type="ORF">NDU88_004030</name>
</gene>
<dbReference type="EMBL" id="JANPWB010000008">
    <property type="protein sequence ID" value="KAJ1163572.1"/>
    <property type="molecule type" value="Genomic_DNA"/>
</dbReference>
<dbReference type="PANTHER" id="PTHR28674:SF1">
    <property type="entry name" value="NOP PROTEIN CHAPERONE 1"/>
    <property type="match status" value="1"/>
</dbReference>
<organism evidence="2 3">
    <name type="scientific">Pleurodeles waltl</name>
    <name type="common">Iberian ribbed newt</name>
    <dbReference type="NCBI Taxonomy" id="8319"/>
    <lineage>
        <taxon>Eukaryota</taxon>
        <taxon>Metazoa</taxon>
        <taxon>Chordata</taxon>
        <taxon>Craniata</taxon>
        <taxon>Vertebrata</taxon>
        <taxon>Euteleostomi</taxon>
        <taxon>Amphibia</taxon>
        <taxon>Batrachia</taxon>
        <taxon>Caudata</taxon>
        <taxon>Salamandroidea</taxon>
        <taxon>Salamandridae</taxon>
        <taxon>Pleurodelinae</taxon>
        <taxon>Pleurodeles</taxon>
    </lineage>
</organism>
<feature type="compositionally biased region" description="Acidic residues" evidence="1">
    <location>
        <begin position="116"/>
        <end position="140"/>
    </location>
</feature>
<evidence type="ECO:0000313" key="3">
    <source>
        <dbReference type="Proteomes" id="UP001066276"/>
    </source>
</evidence>
<accession>A0AAV7SHL1</accession>
<reference evidence="2" key="1">
    <citation type="journal article" date="2022" name="bioRxiv">
        <title>Sequencing and chromosome-scale assembly of the giantPleurodeles waltlgenome.</title>
        <authorList>
            <person name="Brown T."/>
            <person name="Elewa A."/>
            <person name="Iarovenko S."/>
            <person name="Subramanian E."/>
            <person name="Araus A.J."/>
            <person name="Petzold A."/>
            <person name="Susuki M."/>
            <person name="Suzuki K.-i.T."/>
            <person name="Hayashi T."/>
            <person name="Toyoda A."/>
            <person name="Oliveira C."/>
            <person name="Osipova E."/>
            <person name="Leigh N.D."/>
            <person name="Simon A."/>
            <person name="Yun M.H."/>
        </authorList>
    </citation>
    <scope>NUCLEOTIDE SEQUENCE</scope>
    <source>
        <strain evidence="2">20211129_DDA</strain>
        <tissue evidence="2">Liver</tissue>
    </source>
</reference>
<dbReference type="InterPro" id="IPR027921">
    <property type="entry name" value="NOPCHAP1"/>
</dbReference>
<feature type="region of interest" description="Disordered" evidence="1">
    <location>
        <begin position="115"/>
        <end position="146"/>
    </location>
</feature>
<sequence>MQQVGGNGVLSCPDQGATAVCRTSRELLCVGGGDIQNKLLINSKLIKKNASSPIAAVPRSSLLGRVQDFLPKMAQANQKLQNEMATAPVNHFDIENIDDASADIIEMNVAVVELSGSEDSDAEEESSSEETGSESEDDWAIGEVTVDNIKLPKPREDLWRFSVHDGAKENIVKTFKFCVHQSSRFPREDIDPHT</sequence>
<evidence type="ECO:0000313" key="2">
    <source>
        <dbReference type="EMBL" id="KAJ1163572.1"/>
    </source>
</evidence>
<evidence type="ECO:0000256" key="1">
    <source>
        <dbReference type="SAM" id="MobiDB-lite"/>
    </source>
</evidence>